<feature type="compositionally biased region" description="Basic and acidic residues" evidence="1">
    <location>
        <begin position="154"/>
        <end position="165"/>
    </location>
</feature>
<evidence type="ECO:0000256" key="1">
    <source>
        <dbReference type="SAM" id="MobiDB-lite"/>
    </source>
</evidence>
<gene>
    <name evidence="2" type="ORF">P167DRAFT_580236</name>
</gene>
<feature type="compositionally biased region" description="Pro residues" evidence="1">
    <location>
        <begin position="124"/>
        <end position="153"/>
    </location>
</feature>
<organism evidence="2 3">
    <name type="scientific">Morchella conica CCBAS932</name>
    <dbReference type="NCBI Taxonomy" id="1392247"/>
    <lineage>
        <taxon>Eukaryota</taxon>
        <taxon>Fungi</taxon>
        <taxon>Dikarya</taxon>
        <taxon>Ascomycota</taxon>
        <taxon>Pezizomycotina</taxon>
        <taxon>Pezizomycetes</taxon>
        <taxon>Pezizales</taxon>
        <taxon>Morchellaceae</taxon>
        <taxon>Morchella</taxon>
    </lineage>
</organism>
<feature type="region of interest" description="Disordered" evidence="1">
    <location>
        <begin position="26"/>
        <end position="75"/>
    </location>
</feature>
<dbReference type="Proteomes" id="UP000277580">
    <property type="component" value="Unassembled WGS sequence"/>
</dbReference>
<evidence type="ECO:0000313" key="3">
    <source>
        <dbReference type="Proteomes" id="UP000277580"/>
    </source>
</evidence>
<feature type="compositionally biased region" description="Basic and acidic residues" evidence="1">
    <location>
        <begin position="57"/>
        <end position="75"/>
    </location>
</feature>
<sequence length="299" mass="33725">MSTQKLMAATADLHLKQAEEITRLQRNASSSAKKNHGLTRQVHELVSKPQQYPPPRVLEETRPTNQGEDTKTPEIRIEEAVEMEDTTELKTTGDNDYYSLFQPKSIMSSNIPLPNIEYDILPQPEAPTAPPPPPTPPLPPKTVLPTPETSPEPTPERPKCKENEPAQKNTQPNPTRSDQAPPTETPIPAETHLDEREIRFEVMGKKSMKVQVGIMNASIHNRNNEEEVTLRGWMWYGARERGLVGRERSNECYMIKGVEKGETTIIEAEEIRPQDRNEIARYNGRFLVGPGGKKTQIVI</sequence>
<proteinExistence type="predicted"/>
<dbReference type="OrthoDB" id="5488802at2759"/>
<feature type="region of interest" description="Disordered" evidence="1">
    <location>
        <begin position="117"/>
        <end position="194"/>
    </location>
</feature>
<feature type="compositionally biased region" description="Polar residues" evidence="1">
    <location>
        <begin position="166"/>
        <end position="178"/>
    </location>
</feature>
<protein>
    <submittedName>
        <fullName evidence="2">Uncharacterized protein</fullName>
    </submittedName>
</protein>
<dbReference type="AlphaFoldDB" id="A0A3N4K7Y1"/>
<feature type="compositionally biased region" description="Low complexity" evidence="1">
    <location>
        <begin position="180"/>
        <end position="190"/>
    </location>
</feature>
<accession>A0A3N4K7Y1</accession>
<reference evidence="2 3" key="1">
    <citation type="journal article" date="2018" name="Nat. Ecol. Evol.">
        <title>Pezizomycetes genomes reveal the molecular basis of ectomycorrhizal truffle lifestyle.</title>
        <authorList>
            <person name="Murat C."/>
            <person name="Payen T."/>
            <person name="Noel B."/>
            <person name="Kuo A."/>
            <person name="Morin E."/>
            <person name="Chen J."/>
            <person name="Kohler A."/>
            <person name="Krizsan K."/>
            <person name="Balestrini R."/>
            <person name="Da Silva C."/>
            <person name="Montanini B."/>
            <person name="Hainaut M."/>
            <person name="Levati E."/>
            <person name="Barry K.W."/>
            <person name="Belfiori B."/>
            <person name="Cichocki N."/>
            <person name="Clum A."/>
            <person name="Dockter R.B."/>
            <person name="Fauchery L."/>
            <person name="Guy J."/>
            <person name="Iotti M."/>
            <person name="Le Tacon F."/>
            <person name="Lindquist E.A."/>
            <person name="Lipzen A."/>
            <person name="Malagnac F."/>
            <person name="Mello A."/>
            <person name="Molinier V."/>
            <person name="Miyauchi S."/>
            <person name="Poulain J."/>
            <person name="Riccioni C."/>
            <person name="Rubini A."/>
            <person name="Sitrit Y."/>
            <person name="Splivallo R."/>
            <person name="Traeger S."/>
            <person name="Wang M."/>
            <person name="Zifcakova L."/>
            <person name="Wipf D."/>
            <person name="Zambonelli A."/>
            <person name="Paolocci F."/>
            <person name="Nowrousian M."/>
            <person name="Ottonello S."/>
            <person name="Baldrian P."/>
            <person name="Spatafora J.W."/>
            <person name="Henrissat B."/>
            <person name="Nagy L.G."/>
            <person name="Aury J.M."/>
            <person name="Wincker P."/>
            <person name="Grigoriev I.V."/>
            <person name="Bonfante P."/>
            <person name="Martin F.M."/>
        </authorList>
    </citation>
    <scope>NUCLEOTIDE SEQUENCE [LARGE SCALE GENOMIC DNA]</scope>
    <source>
        <strain evidence="2 3">CCBAS932</strain>
    </source>
</reference>
<name>A0A3N4K7Y1_9PEZI</name>
<dbReference type="EMBL" id="ML119250">
    <property type="protein sequence ID" value="RPB06640.1"/>
    <property type="molecule type" value="Genomic_DNA"/>
</dbReference>
<dbReference type="InParanoid" id="A0A3N4K7Y1"/>
<keyword evidence="3" id="KW-1185">Reference proteome</keyword>
<evidence type="ECO:0000313" key="2">
    <source>
        <dbReference type="EMBL" id="RPB06640.1"/>
    </source>
</evidence>